<dbReference type="Gene3D" id="3.40.140.10">
    <property type="entry name" value="Cytidine Deaminase, domain 2"/>
    <property type="match status" value="1"/>
</dbReference>
<sequence length="158" mass="16754">MAPDSARTICRTVTEADDGAETGGILLGRVQDDGTAHVRHAGTPGPAAIRTPNYFLRDLAHAQHLAEAAFRTDGSIWIGEWHTHPRVDAVPSPRDLLTYSTLLADPALAFDVVLAIVIGPLLPIATTRVVGWACTTTGVTAVSIDSEVLLLPEELRGT</sequence>
<feature type="domain" description="MPN" evidence="6">
    <location>
        <begin position="1"/>
        <end position="133"/>
    </location>
</feature>
<evidence type="ECO:0000256" key="1">
    <source>
        <dbReference type="ARBA" id="ARBA00022670"/>
    </source>
</evidence>
<dbReference type="PROSITE" id="PS50249">
    <property type="entry name" value="MPN"/>
    <property type="match status" value="1"/>
</dbReference>
<evidence type="ECO:0000259" key="6">
    <source>
        <dbReference type="PROSITE" id="PS50249"/>
    </source>
</evidence>
<organism evidence="7 8">
    <name type="scientific">Saccharothrix mutabilis subsp. mutabilis</name>
    <dbReference type="NCBI Taxonomy" id="66855"/>
    <lineage>
        <taxon>Bacteria</taxon>
        <taxon>Bacillati</taxon>
        <taxon>Actinomycetota</taxon>
        <taxon>Actinomycetes</taxon>
        <taxon>Pseudonocardiales</taxon>
        <taxon>Pseudonocardiaceae</taxon>
        <taxon>Saccharothrix</taxon>
    </lineage>
</organism>
<keyword evidence="8" id="KW-1185">Reference proteome</keyword>
<keyword evidence="3" id="KW-0378">Hydrolase</keyword>
<keyword evidence="2" id="KW-0479">Metal-binding</keyword>
<comment type="caution">
    <text evidence="7">The sequence shown here is derived from an EMBL/GenBank/DDBJ whole genome shotgun (WGS) entry which is preliminary data.</text>
</comment>
<evidence type="ECO:0000256" key="4">
    <source>
        <dbReference type="ARBA" id="ARBA00022833"/>
    </source>
</evidence>
<dbReference type="SUPFAM" id="SSF102712">
    <property type="entry name" value="JAB1/MPN domain"/>
    <property type="match status" value="1"/>
</dbReference>
<evidence type="ECO:0000313" key="8">
    <source>
        <dbReference type="Proteomes" id="UP001500416"/>
    </source>
</evidence>
<evidence type="ECO:0000313" key="7">
    <source>
        <dbReference type="EMBL" id="GAA0263690.1"/>
    </source>
</evidence>
<dbReference type="InterPro" id="IPR037518">
    <property type="entry name" value="MPN"/>
</dbReference>
<keyword evidence="5" id="KW-0482">Metalloprotease</keyword>
<evidence type="ECO:0000256" key="3">
    <source>
        <dbReference type="ARBA" id="ARBA00022801"/>
    </source>
</evidence>
<accession>A0ABP3EL16</accession>
<evidence type="ECO:0000256" key="2">
    <source>
        <dbReference type="ARBA" id="ARBA00022723"/>
    </source>
</evidence>
<dbReference type="EMBL" id="BAAABU010000036">
    <property type="protein sequence ID" value="GAA0263690.1"/>
    <property type="molecule type" value="Genomic_DNA"/>
</dbReference>
<gene>
    <name evidence="7" type="ORF">GCM10010492_75950</name>
</gene>
<evidence type="ECO:0000256" key="5">
    <source>
        <dbReference type="ARBA" id="ARBA00023049"/>
    </source>
</evidence>
<dbReference type="Pfam" id="PF14464">
    <property type="entry name" value="Prok-JAB"/>
    <property type="match status" value="1"/>
</dbReference>
<keyword evidence="1" id="KW-0645">Protease</keyword>
<dbReference type="Proteomes" id="UP001500416">
    <property type="component" value="Unassembled WGS sequence"/>
</dbReference>
<name>A0ABP3EL16_9PSEU</name>
<protein>
    <recommendedName>
        <fullName evidence="6">MPN domain-containing protein</fullName>
    </recommendedName>
</protein>
<keyword evidence="4" id="KW-0862">Zinc</keyword>
<dbReference type="InterPro" id="IPR028090">
    <property type="entry name" value="JAB_dom_prok"/>
</dbReference>
<reference evidence="8" key="1">
    <citation type="journal article" date="2019" name="Int. J. Syst. Evol. Microbiol.">
        <title>The Global Catalogue of Microorganisms (GCM) 10K type strain sequencing project: providing services to taxonomists for standard genome sequencing and annotation.</title>
        <authorList>
            <consortium name="The Broad Institute Genomics Platform"/>
            <consortium name="The Broad Institute Genome Sequencing Center for Infectious Disease"/>
            <person name="Wu L."/>
            <person name="Ma J."/>
        </authorList>
    </citation>
    <scope>NUCLEOTIDE SEQUENCE [LARGE SCALE GENOMIC DNA]</scope>
    <source>
        <strain evidence="8">JCM 3380</strain>
    </source>
</reference>
<proteinExistence type="predicted"/>